<dbReference type="InterPro" id="IPR012545">
    <property type="entry name" value="DUF1697"/>
</dbReference>
<dbReference type="PANTHER" id="PTHR36439">
    <property type="entry name" value="BLL4334 PROTEIN"/>
    <property type="match status" value="1"/>
</dbReference>
<dbReference type="RefSeq" id="WP_189056816.1">
    <property type="nucleotide sequence ID" value="NZ_BMMK01000009.1"/>
</dbReference>
<dbReference type="EMBL" id="BMMK01000009">
    <property type="protein sequence ID" value="GGM51596.1"/>
    <property type="molecule type" value="Genomic_DNA"/>
</dbReference>
<accession>A0A8J3FW96</accession>
<evidence type="ECO:0000313" key="1">
    <source>
        <dbReference type="EMBL" id="GGM51596.1"/>
    </source>
</evidence>
<dbReference type="AlphaFoldDB" id="A0A8J3FW96"/>
<dbReference type="PANTHER" id="PTHR36439:SF1">
    <property type="entry name" value="DUF1697 DOMAIN-CONTAINING PROTEIN"/>
    <property type="match status" value="1"/>
</dbReference>
<dbReference type="Pfam" id="PF08002">
    <property type="entry name" value="DUF1697"/>
    <property type="match status" value="1"/>
</dbReference>
<reference evidence="1" key="1">
    <citation type="journal article" date="2014" name="Int. J. Syst. Evol. Microbiol.">
        <title>Complete genome sequence of Corynebacterium casei LMG S-19264T (=DSM 44701T), isolated from a smear-ripened cheese.</title>
        <authorList>
            <consortium name="US DOE Joint Genome Institute (JGI-PGF)"/>
            <person name="Walter F."/>
            <person name="Albersmeier A."/>
            <person name="Kalinowski J."/>
            <person name="Ruckert C."/>
        </authorList>
    </citation>
    <scope>NUCLEOTIDE SEQUENCE</scope>
    <source>
        <strain evidence="1">CGMCC 4.5737</strain>
    </source>
</reference>
<dbReference type="PIRSF" id="PIRSF008502">
    <property type="entry name" value="UCP008502"/>
    <property type="match status" value="1"/>
</dbReference>
<sequence>MTRYALLLRGINVGGRTKVPMAELRQLLSGLGYAGVATLLQSGNAVVECDHGPGELVAEVERAIGDRFGMAVPCLVRTEEQLRGVIEGNPLATVHDDGAKLLALFLSEAPDPELLRHNDPTRLDANHIRVGERVIYQWCPDGARNAPDVRRFVEQNLKVSVTARNWNTVCRLREMLAG</sequence>
<evidence type="ECO:0008006" key="3">
    <source>
        <dbReference type="Google" id="ProtNLM"/>
    </source>
</evidence>
<comment type="caution">
    <text evidence="1">The sequence shown here is derived from an EMBL/GenBank/DDBJ whole genome shotgun (WGS) entry which is preliminary data.</text>
</comment>
<evidence type="ECO:0000313" key="2">
    <source>
        <dbReference type="Proteomes" id="UP000637578"/>
    </source>
</evidence>
<proteinExistence type="predicted"/>
<reference evidence="1" key="2">
    <citation type="submission" date="2020-09" db="EMBL/GenBank/DDBJ databases">
        <authorList>
            <person name="Sun Q."/>
            <person name="Zhou Y."/>
        </authorList>
    </citation>
    <scope>NUCLEOTIDE SEQUENCE</scope>
    <source>
        <strain evidence="1">CGMCC 4.5737</strain>
    </source>
</reference>
<name>A0A8J3FW96_9PSEU</name>
<dbReference type="Proteomes" id="UP000637578">
    <property type="component" value="Unassembled WGS sequence"/>
</dbReference>
<organism evidence="1 2">
    <name type="scientific">Longimycelium tulufanense</name>
    <dbReference type="NCBI Taxonomy" id="907463"/>
    <lineage>
        <taxon>Bacteria</taxon>
        <taxon>Bacillati</taxon>
        <taxon>Actinomycetota</taxon>
        <taxon>Actinomycetes</taxon>
        <taxon>Pseudonocardiales</taxon>
        <taxon>Pseudonocardiaceae</taxon>
        <taxon>Longimycelium</taxon>
    </lineage>
</organism>
<dbReference type="SUPFAM" id="SSF160379">
    <property type="entry name" value="SP0830-like"/>
    <property type="match status" value="1"/>
</dbReference>
<protein>
    <recommendedName>
        <fullName evidence="3">DUF1697 domain-containing protein</fullName>
    </recommendedName>
</protein>
<gene>
    <name evidence="1" type="ORF">GCM10012275_23080</name>
</gene>
<dbReference type="Gene3D" id="3.30.70.1280">
    <property type="entry name" value="SP0830-like domains"/>
    <property type="match status" value="1"/>
</dbReference>
<keyword evidence="2" id="KW-1185">Reference proteome</keyword>